<sequence length="86" mass="9227">MPCTIKGLTQPVCLTLIYNLSSGLLVNSSIGCGDCKLETSLDPINKNLTIKVPITIGGEVTFTDNLQSGCVTTLVKLTEQSKKRKK</sequence>
<proteinExistence type="predicted"/>
<accession>A0A1E8B9F9</accession>
<reference evidence="1 2" key="1">
    <citation type="submission" date="2016-05" db="EMBL/GenBank/DDBJ databases">
        <title>Bacillus thuringiensis and Bacillus weihenstephanensis as novel biocontrol agents of wilt causing Verticillium species.</title>
        <authorList>
            <person name="Hollensteiner J."/>
            <person name="Wemheuer F."/>
            <person name="Harting R."/>
            <person name="Kolarzyk A."/>
            <person name="Diaz-Valerio S."/>
            <person name="Poehlein A."/>
            <person name="Brzuszkiewicz E."/>
            <person name="Nesemann K."/>
            <person name="Braus-Stromeyer S."/>
            <person name="Braus G."/>
            <person name="Daniel R."/>
            <person name="Liesegang H."/>
        </authorList>
    </citation>
    <scope>NUCLEOTIDE SEQUENCE [LARGE SCALE GENOMIC DNA]</scope>
    <source>
        <strain evidence="1 2">GOE8</strain>
    </source>
</reference>
<evidence type="ECO:0000313" key="2">
    <source>
        <dbReference type="Proteomes" id="UP000175706"/>
    </source>
</evidence>
<comment type="caution">
    <text evidence="1">The sequence shown here is derived from an EMBL/GenBank/DDBJ whole genome shotgun (WGS) entry which is preliminary data.</text>
</comment>
<dbReference type="RefSeq" id="WP_070141968.1">
    <property type="nucleotide sequence ID" value="NZ_LXLT01000022.1"/>
</dbReference>
<organism evidence="1 2">
    <name type="scientific">Bacillus mycoides</name>
    <dbReference type="NCBI Taxonomy" id="1405"/>
    <lineage>
        <taxon>Bacteria</taxon>
        <taxon>Bacillati</taxon>
        <taxon>Bacillota</taxon>
        <taxon>Bacilli</taxon>
        <taxon>Bacillales</taxon>
        <taxon>Bacillaceae</taxon>
        <taxon>Bacillus</taxon>
        <taxon>Bacillus cereus group</taxon>
    </lineage>
</organism>
<dbReference type="PROSITE" id="PS51257">
    <property type="entry name" value="PROKAR_LIPOPROTEIN"/>
    <property type="match status" value="1"/>
</dbReference>
<evidence type="ECO:0000313" key="1">
    <source>
        <dbReference type="EMBL" id="OFD81091.1"/>
    </source>
</evidence>
<dbReference type="EMBL" id="LXLT01000022">
    <property type="protein sequence ID" value="OFD81091.1"/>
    <property type="molecule type" value="Genomic_DNA"/>
</dbReference>
<gene>
    <name evidence="1" type="ORF">BWGOE8_19310</name>
</gene>
<name>A0A1E8B9F9_BACMY</name>
<dbReference type="AlphaFoldDB" id="A0A1E8B9F9"/>
<dbReference type="Proteomes" id="UP000175706">
    <property type="component" value="Unassembled WGS sequence"/>
</dbReference>
<protein>
    <submittedName>
        <fullName evidence="1">Uncharacterized protein</fullName>
    </submittedName>
</protein>